<name>A0A0H2RHY2_9AGAM</name>
<dbReference type="AlphaFoldDB" id="A0A0H2RHY2"/>
<gene>
    <name evidence="1" type="ORF">SCHPADRAFT_755176</name>
</gene>
<organism evidence="1 2">
    <name type="scientific">Schizopora paradoxa</name>
    <dbReference type="NCBI Taxonomy" id="27342"/>
    <lineage>
        <taxon>Eukaryota</taxon>
        <taxon>Fungi</taxon>
        <taxon>Dikarya</taxon>
        <taxon>Basidiomycota</taxon>
        <taxon>Agaricomycotina</taxon>
        <taxon>Agaricomycetes</taxon>
        <taxon>Hymenochaetales</taxon>
        <taxon>Schizoporaceae</taxon>
        <taxon>Schizopora</taxon>
    </lineage>
</organism>
<dbReference type="EMBL" id="KQ086551">
    <property type="protein sequence ID" value="KLO04416.1"/>
    <property type="molecule type" value="Genomic_DNA"/>
</dbReference>
<evidence type="ECO:0000313" key="2">
    <source>
        <dbReference type="Proteomes" id="UP000053477"/>
    </source>
</evidence>
<sequence>MLAVLSIRRRRRQRYVLSPDERRVGAVIAVIVVASCTRDAPSPPLPLPLPHSFLTMDDGMDRARTSVVLRPAYRAPCWQPSPPPLLEHLGNEMILLREFDETYRLRMPPAPFLPPPSIRVEGTYRQLASEGIAPPFVPILRRRHLSNVDGTYRERAGGLTALRRRCSVFTGRGPSCSPPIWHAENAVLLSCHGQRVPTPPSSSSNTRCSPSPAPEFVEAYEQLASEVALRRRPHDCRRHLSSIDGTHREQASESAALRVRGRGPCVRRLPGPPHRLPAPPTSLHPPIRVDVTYRRLASEVSAPSCP</sequence>
<reference evidence="1 2" key="1">
    <citation type="submission" date="2015-04" db="EMBL/GenBank/DDBJ databases">
        <title>Complete genome sequence of Schizopora paradoxa KUC8140, a cosmopolitan wood degrader in East Asia.</title>
        <authorList>
            <consortium name="DOE Joint Genome Institute"/>
            <person name="Min B."/>
            <person name="Park H."/>
            <person name="Jang Y."/>
            <person name="Kim J.-J."/>
            <person name="Kim K.H."/>
            <person name="Pangilinan J."/>
            <person name="Lipzen A."/>
            <person name="Riley R."/>
            <person name="Grigoriev I.V."/>
            <person name="Spatafora J.W."/>
            <person name="Choi I.-G."/>
        </authorList>
    </citation>
    <scope>NUCLEOTIDE SEQUENCE [LARGE SCALE GENOMIC DNA]</scope>
    <source>
        <strain evidence="1 2">KUC8140</strain>
    </source>
</reference>
<proteinExistence type="predicted"/>
<dbReference type="InParanoid" id="A0A0H2RHY2"/>
<keyword evidence="2" id="KW-1185">Reference proteome</keyword>
<protein>
    <submittedName>
        <fullName evidence="1">Uncharacterized protein</fullName>
    </submittedName>
</protein>
<accession>A0A0H2RHY2</accession>
<dbReference type="Proteomes" id="UP000053477">
    <property type="component" value="Unassembled WGS sequence"/>
</dbReference>
<evidence type="ECO:0000313" key="1">
    <source>
        <dbReference type="EMBL" id="KLO04416.1"/>
    </source>
</evidence>